<keyword evidence="3" id="KW-0238">DNA-binding</keyword>
<protein>
    <submittedName>
        <fullName evidence="6">LysR family transcriptional regulator</fullName>
    </submittedName>
</protein>
<evidence type="ECO:0000259" key="5">
    <source>
        <dbReference type="PROSITE" id="PS50931"/>
    </source>
</evidence>
<dbReference type="InterPro" id="IPR000847">
    <property type="entry name" value="LysR_HTH_N"/>
</dbReference>
<dbReference type="CDD" id="cd08419">
    <property type="entry name" value="PBP2_CbbR_RubisCO_like"/>
    <property type="match status" value="1"/>
</dbReference>
<gene>
    <name evidence="6" type="ORF">KDAU_44610</name>
</gene>
<dbReference type="Pfam" id="PF03466">
    <property type="entry name" value="LysR_substrate"/>
    <property type="match status" value="1"/>
</dbReference>
<evidence type="ECO:0000313" key="7">
    <source>
        <dbReference type="Proteomes" id="UP000287224"/>
    </source>
</evidence>
<keyword evidence="4" id="KW-0804">Transcription</keyword>
<name>A0A401ZJX2_9CHLR</name>
<comment type="similarity">
    <text evidence="1">Belongs to the LysR transcriptional regulatory family.</text>
</comment>
<dbReference type="Gene3D" id="1.10.10.10">
    <property type="entry name" value="Winged helix-like DNA-binding domain superfamily/Winged helix DNA-binding domain"/>
    <property type="match status" value="1"/>
</dbReference>
<dbReference type="PROSITE" id="PS50931">
    <property type="entry name" value="HTH_LYSR"/>
    <property type="match status" value="1"/>
</dbReference>
<accession>A0A401ZJX2</accession>
<dbReference type="Pfam" id="PF00126">
    <property type="entry name" value="HTH_1"/>
    <property type="match status" value="1"/>
</dbReference>
<evidence type="ECO:0000256" key="3">
    <source>
        <dbReference type="ARBA" id="ARBA00023125"/>
    </source>
</evidence>
<dbReference type="Proteomes" id="UP000287224">
    <property type="component" value="Unassembled WGS sequence"/>
</dbReference>
<dbReference type="Gene3D" id="3.40.190.10">
    <property type="entry name" value="Periplasmic binding protein-like II"/>
    <property type="match status" value="2"/>
</dbReference>
<dbReference type="SUPFAM" id="SSF53850">
    <property type="entry name" value="Periplasmic binding protein-like II"/>
    <property type="match status" value="1"/>
</dbReference>
<dbReference type="InterPro" id="IPR036388">
    <property type="entry name" value="WH-like_DNA-bd_sf"/>
</dbReference>
<dbReference type="FunFam" id="1.10.10.10:FF:000001">
    <property type="entry name" value="LysR family transcriptional regulator"/>
    <property type="match status" value="1"/>
</dbReference>
<evidence type="ECO:0000256" key="1">
    <source>
        <dbReference type="ARBA" id="ARBA00009437"/>
    </source>
</evidence>
<dbReference type="PRINTS" id="PR00039">
    <property type="entry name" value="HTHLYSR"/>
</dbReference>
<dbReference type="GO" id="GO:0000976">
    <property type="term" value="F:transcription cis-regulatory region binding"/>
    <property type="evidence" value="ECO:0007669"/>
    <property type="project" value="TreeGrafter"/>
</dbReference>
<feature type="domain" description="HTH lysR-type" evidence="5">
    <location>
        <begin position="31"/>
        <end position="88"/>
    </location>
</feature>
<organism evidence="6 7">
    <name type="scientific">Dictyobacter aurantiacus</name>
    <dbReference type="NCBI Taxonomy" id="1936993"/>
    <lineage>
        <taxon>Bacteria</taxon>
        <taxon>Bacillati</taxon>
        <taxon>Chloroflexota</taxon>
        <taxon>Ktedonobacteria</taxon>
        <taxon>Ktedonobacterales</taxon>
        <taxon>Dictyobacteraceae</taxon>
        <taxon>Dictyobacter</taxon>
    </lineage>
</organism>
<proteinExistence type="inferred from homology"/>
<keyword evidence="2" id="KW-0805">Transcription regulation</keyword>
<dbReference type="InterPro" id="IPR036390">
    <property type="entry name" value="WH_DNA-bd_sf"/>
</dbReference>
<dbReference type="EMBL" id="BIFQ01000001">
    <property type="protein sequence ID" value="GCE07132.1"/>
    <property type="molecule type" value="Genomic_DNA"/>
</dbReference>
<dbReference type="GO" id="GO:0003700">
    <property type="term" value="F:DNA-binding transcription factor activity"/>
    <property type="evidence" value="ECO:0007669"/>
    <property type="project" value="InterPro"/>
</dbReference>
<dbReference type="AlphaFoldDB" id="A0A401ZJX2"/>
<evidence type="ECO:0000256" key="2">
    <source>
        <dbReference type="ARBA" id="ARBA00023015"/>
    </source>
</evidence>
<evidence type="ECO:0000313" key="6">
    <source>
        <dbReference type="EMBL" id="GCE07132.1"/>
    </source>
</evidence>
<keyword evidence="7" id="KW-1185">Reference proteome</keyword>
<dbReference type="SUPFAM" id="SSF46785">
    <property type="entry name" value="Winged helix' DNA-binding domain"/>
    <property type="match status" value="1"/>
</dbReference>
<dbReference type="PANTHER" id="PTHR30126:SF5">
    <property type="entry name" value="HTH-TYPE TRANSCRIPTIONAL ACTIVATOR CMPR"/>
    <property type="match status" value="1"/>
</dbReference>
<dbReference type="RefSeq" id="WP_218030960.1">
    <property type="nucleotide sequence ID" value="NZ_BIFQ01000001.1"/>
</dbReference>
<sequence>MDLDSDEKTVYMLYNNMLIKFMLEVATMHQLNLHRLATFQVVAKHCSYSRAADELHFSQPAVSAQIRLLEDSLGVRLFDKIGHKTHLTPAGEELYRYSEKIFALIDETIETMDTLRNPHYGHLRVGADTTVGTYVVPRVLGKFRQLYPNVEITLEVVNRGYLVDDLSQNRVDMVIMGKIPTEIPAFVAPFAPNELVLIAPPTHRLAGCKRIPFSELAREHFLLREIGSGTRNALEQAFQNAGYPLLVSMQMGNNSAIKQSVAAGLGIALISRVAIDIELETNRLVILDAEGFPITLQWRLVHLKDKNLSATARAFKNFLLQNSEVPQTLIS</sequence>
<dbReference type="PANTHER" id="PTHR30126">
    <property type="entry name" value="HTH-TYPE TRANSCRIPTIONAL REGULATOR"/>
    <property type="match status" value="1"/>
</dbReference>
<dbReference type="InterPro" id="IPR005119">
    <property type="entry name" value="LysR_subst-bd"/>
</dbReference>
<comment type="caution">
    <text evidence="6">The sequence shown here is derived from an EMBL/GenBank/DDBJ whole genome shotgun (WGS) entry which is preliminary data.</text>
</comment>
<reference evidence="7" key="1">
    <citation type="submission" date="2018-12" db="EMBL/GenBank/DDBJ databases">
        <title>Tengunoibacter tsumagoiensis gen. nov., sp. nov., Dictyobacter kobayashii sp. nov., D. alpinus sp. nov., and D. joshuensis sp. nov. and description of Dictyobacteraceae fam. nov. within the order Ktedonobacterales isolated from Tengu-no-mugimeshi.</title>
        <authorList>
            <person name="Wang C.M."/>
            <person name="Zheng Y."/>
            <person name="Sakai Y."/>
            <person name="Toyoda A."/>
            <person name="Minakuchi Y."/>
            <person name="Abe K."/>
            <person name="Yokota A."/>
            <person name="Yabe S."/>
        </authorList>
    </citation>
    <scope>NUCLEOTIDE SEQUENCE [LARGE SCALE GENOMIC DNA]</scope>
    <source>
        <strain evidence="7">S-27</strain>
    </source>
</reference>
<evidence type="ECO:0000256" key="4">
    <source>
        <dbReference type="ARBA" id="ARBA00023163"/>
    </source>
</evidence>